<dbReference type="EMBL" id="QJKB01000002">
    <property type="protein sequence ID" value="PXX45136.1"/>
    <property type="molecule type" value="Genomic_DNA"/>
</dbReference>
<comment type="caution">
    <text evidence="2">The sequence shown here is derived from an EMBL/GenBank/DDBJ whole genome shotgun (WGS) entry which is preliminary data.</text>
</comment>
<sequence length="64" mass="7343">MKKLTTLALLSLLSLPVLAQTSSTVKHPAWSKNTAIYEANIRQHSPEGSFKRFQDYLPELKKWE</sequence>
<dbReference type="AlphaFoldDB" id="A0A318JC15"/>
<dbReference type="RefSeq" id="WP_146218808.1">
    <property type="nucleotide sequence ID" value="NZ_QJKB01000002.1"/>
</dbReference>
<feature type="signal peptide" evidence="1">
    <location>
        <begin position="1"/>
        <end position="19"/>
    </location>
</feature>
<keyword evidence="3" id="KW-1185">Reference proteome</keyword>
<proteinExistence type="predicted"/>
<evidence type="ECO:0000313" key="3">
    <source>
        <dbReference type="Proteomes" id="UP000247792"/>
    </source>
</evidence>
<organism evidence="2 3">
    <name type="scientific">Undibacterium pigrum</name>
    <dbReference type="NCBI Taxonomy" id="401470"/>
    <lineage>
        <taxon>Bacteria</taxon>
        <taxon>Pseudomonadati</taxon>
        <taxon>Pseudomonadota</taxon>
        <taxon>Betaproteobacteria</taxon>
        <taxon>Burkholderiales</taxon>
        <taxon>Oxalobacteraceae</taxon>
        <taxon>Undibacterium</taxon>
    </lineage>
</organism>
<gene>
    <name evidence="2" type="ORF">DFR42_102349</name>
</gene>
<reference evidence="2 3" key="1">
    <citation type="submission" date="2018-05" db="EMBL/GenBank/DDBJ databases">
        <title>Genomic Encyclopedia of Type Strains, Phase IV (KMG-IV): sequencing the most valuable type-strain genomes for metagenomic binning, comparative biology and taxonomic classification.</title>
        <authorList>
            <person name="Goeker M."/>
        </authorList>
    </citation>
    <scope>NUCLEOTIDE SEQUENCE [LARGE SCALE GENOMIC DNA]</scope>
    <source>
        <strain evidence="2 3">DSM 19792</strain>
    </source>
</reference>
<dbReference type="Proteomes" id="UP000247792">
    <property type="component" value="Unassembled WGS sequence"/>
</dbReference>
<evidence type="ECO:0000256" key="1">
    <source>
        <dbReference type="SAM" id="SignalP"/>
    </source>
</evidence>
<feature type="chain" id="PRO_5016303794" evidence="1">
    <location>
        <begin position="20"/>
        <end position="64"/>
    </location>
</feature>
<evidence type="ECO:0000313" key="2">
    <source>
        <dbReference type="EMBL" id="PXX45136.1"/>
    </source>
</evidence>
<keyword evidence="1" id="KW-0732">Signal</keyword>
<accession>A0A318JC15</accession>
<name>A0A318JC15_9BURK</name>
<protein>
    <submittedName>
        <fullName evidence="2">Uncharacterized protein</fullName>
    </submittedName>
</protein>